<dbReference type="GO" id="GO:0005634">
    <property type="term" value="C:nucleus"/>
    <property type="evidence" value="ECO:0007669"/>
    <property type="project" value="UniProtKB-SubCell"/>
</dbReference>
<dbReference type="SUPFAM" id="SSF101936">
    <property type="entry name" value="DNA-binding pseudobarrel domain"/>
    <property type="match status" value="1"/>
</dbReference>
<dbReference type="InterPro" id="IPR015300">
    <property type="entry name" value="DNA-bd_pseudobarrel_sf"/>
</dbReference>
<evidence type="ECO:0000256" key="4">
    <source>
        <dbReference type="ARBA" id="ARBA00023163"/>
    </source>
</evidence>
<keyword evidence="2" id="KW-0805">Transcription regulation</keyword>
<sequence>MMISQFFVLSQRGDNIVFRDYRGDIQKESVETFFHKVKLWSEDGEEEAPPIFVEHYPCHQGLSSILNEDSLRKNFVLVYELLDEVIVKSVPLAMSLSTKTMEMASGAWYCAGAELKDSTESLLYCDEFLVIWSSSLAFGSRKGCLSHARFWLKTGKHPTEFFCKTLTASDTSTHDEFSVP</sequence>
<dbReference type="SUPFAM" id="SSF64356">
    <property type="entry name" value="SNARE-like"/>
    <property type="match status" value="1"/>
</dbReference>
<name>A0AAV1CHQ8_OLDCO</name>
<keyword evidence="7" id="KW-1185">Reference proteome</keyword>
<organism evidence="6 7">
    <name type="scientific">Oldenlandia corymbosa var. corymbosa</name>
    <dbReference type="NCBI Taxonomy" id="529605"/>
    <lineage>
        <taxon>Eukaryota</taxon>
        <taxon>Viridiplantae</taxon>
        <taxon>Streptophyta</taxon>
        <taxon>Embryophyta</taxon>
        <taxon>Tracheophyta</taxon>
        <taxon>Spermatophyta</taxon>
        <taxon>Magnoliopsida</taxon>
        <taxon>eudicotyledons</taxon>
        <taxon>Gunneridae</taxon>
        <taxon>Pentapetalae</taxon>
        <taxon>asterids</taxon>
        <taxon>lamiids</taxon>
        <taxon>Gentianales</taxon>
        <taxon>Rubiaceae</taxon>
        <taxon>Rubioideae</taxon>
        <taxon>Spermacoceae</taxon>
        <taxon>Hedyotis-Oldenlandia complex</taxon>
        <taxon>Oldenlandia</taxon>
    </lineage>
</organism>
<dbReference type="AlphaFoldDB" id="A0AAV1CHQ8"/>
<dbReference type="InterPro" id="IPR011012">
    <property type="entry name" value="Longin-like_dom_sf"/>
</dbReference>
<dbReference type="Gene3D" id="3.30.450.60">
    <property type="match status" value="2"/>
</dbReference>
<dbReference type="EMBL" id="OX459119">
    <property type="protein sequence ID" value="CAI9094972.1"/>
    <property type="molecule type" value="Genomic_DNA"/>
</dbReference>
<evidence type="ECO:0000256" key="2">
    <source>
        <dbReference type="ARBA" id="ARBA00023015"/>
    </source>
</evidence>
<keyword evidence="3" id="KW-0238">DNA-binding</keyword>
<evidence type="ECO:0000313" key="7">
    <source>
        <dbReference type="Proteomes" id="UP001161247"/>
    </source>
</evidence>
<accession>A0AAV1CHQ8</accession>
<reference evidence="6" key="1">
    <citation type="submission" date="2023-03" db="EMBL/GenBank/DDBJ databases">
        <authorList>
            <person name="Julca I."/>
        </authorList>
    </citation>
    <scope>NUCLEOTIDE SEQUENCE</scope>
</reference>
<keyword evidence="5" id="KW-0539">Nucleus</keyword>
<evidence type="ECO:0000256" key="3">
    <source>
        <dbReference type="ARBA" id="ARBA00023125"/>
    </source>
</evidence>
<evidence type="ECO:0000256" key="1">
    <source>
        <dbReference type="ARBA" id="ARBA00004123"/>
    </source>
</evidence>
<evidence type="ECO:0000313" key="6">
    <source>
        <dbReference type="EMBL" id="CAI9094972.1"/>
    </source>
</evidence>
<comment type="subcellular location">
    <subcellularLocation>
        <location evidence="1">Nucleus</location>
    </subcellularLocation>
</comment>
<gene>
    <name evidence="6" type="ORF">OLC1_LOCUS6040</name>
</gene>
<proteinExistence type="predicted"/>
<dbReference type="GO" id="GO:0003677">
    <property type="term" value="F:DNA binding"/>
    <property type="evidence" value="ECO:0007669"/>
    <property type="project" value="UniProtKB-KW"/>
</dbReference>
<keyword evidence="4" id="KW-0804">Transcription</keyword>
<dbReference type="Proteomes" id="UP001161247">
    <property type="component" value="Chromosome 2"/>
</dbReference>
<evidence type="ECO:0000256" key="5">
    <source>
        <dbReference type="ARBA" id="ARBA00023242"/>
    </source>
</evidence>
<protein>
    <submittedName>
        <fullName evidence="6">OLC1v1030817C1</fullName>
    </submittedName>
</protein>